<dbReference type="OrthoDB" id="7692012at2759"/>
<keyword evidence="1" id="KW-1133">Transmembrane helix</keyword>
<feature type="transmembrane region" description="Helical" evidence="1">
    <location>
        <begin position="12"/>
        <end position="34"/>
    </location>
</feature>
<sequence length="106" mass="12133">MDTIEDIWLRFYITWGIGGGSIVILLILVGVILVKLNRLTHDRSNRLHSQRNMMADFCYSNPTIVPGEELSRRGYSMYNGSDLVPSQPFSAKLNDYGNYQEARSKF</sequence>
<keyword evidence="1" id="KW-0812">Transmembrane</keyword>
<name>A0A9R1T4F5_9HYME</name>
<dbReference type="KEGG" id="fas:105266270"/>
<dbReference type="AlphaFoldDB" id="A0A9R1T4F5"/>
<organism evidence="2 3">
    <name type="scientific">Fopius arisanus</name>
    <dbReference type="NCBI Taxonomy" id="64838"/>
    <lineage>
        <taxon>Eukaryota</taxon>
        <taxon>Metazoa</taxon>
        <taxon>Ecdysozoa</taxon>
        <taxon>Arthropoda</taxon>
        <taxon>Hexapoda</taxon>
        <taxon>Insecta</taxon>
        <taxon>Pterygota</taxon>
        <taxon>Neoptera</taxon>
        <taxon>Endopterygota</taxon>
        <taxon>Hymenoptera</taxon>
        <taxon>Apocrita</taxon>
        <taxon>Ichneumonoidea</taxon>
        <taxon>Braconidae</taxon>
        <taxon>Opiinae</taxon>
        <taxon>Fopius</taxon>
    </lineage>
</organism>
<accession>A0A9R1T4F5</accession>
<evidence type="ECO:0000313" key="3">
    <source>
        <dbReference type="RefSeq" id="XP_011302578.1"/>
    </source>
</evidence>
<protein>
    <submittedName>
        <fullName evidence="3">Uncharacterized protein</fullName>
    </submittedName>
</protein>
<dbReference type="GeneID" id="105266270"/>
<evidence type="ECO:0000256" key="1">
    <source>
        <dbReference type="SAM" id="Phobius"/>
    </source>
</evidence>
<reference evidence="3" key="1">
    <citation type="submission" date="2025-08" db="UniProtKB">
        <authorList>
            <consortium name="RefSeq"/>
        </authorList>
    </citation>
    <scope>IDENTIFICATION</scope>
    <source>
        <strain evidence="3">USDA-PBARC FA_bdor</strain>
        <tissue evidence="3">Whole organism</tissue>
    </source>
</reference>
<evidence type="ECO:0000313" key="2">
    <source>
        <dbReference type="Proteomes" id="UP000694866"/>
    </source>
</evidence>
<keyword evidence="1" id="KW-0472">Membrane</keyword>
<dbReference type="RefSeq" id="XP_011302578.1">
    <property type="nucleotide sequence ID" value="XM_011304276.1"/>
</dbReference>
<dbReference type="Proteomes" id="UP000694866">
    <property type="component" value="Unplaced"/>
</dbReference>
<proteinExistence type="predicted"/>
<keyword evidence="2" id="KW-1185">Reference proteome</keyword>
<gene>
    <name evidence="3" type="primary">LOC105266270</name>
</gene>